<gene>
    <name evidence="3" type="ORF">HMPREF0661_03660</name>
</gene>
<sequence>MIIQMHKPKARMEELDFLKFIFITLMIAFHLTYIGDTYPVAKKLVYTFHMPGFLLVSGYLFNVNKSWAALGKTMLWIFIPYAVMESGYTLMASLLPIREHIDHLTAGVLIDHIFLHPMGPYWYLHTLMICGIFYYIAFRKPKGHFSSVLKQGKPLLPIKMMSLENQVLLGRFTLLALFLWLISYGCELLSIANATYFLVGAIVRQAVGNFRQAFPNRWWTLGLLVVWCIDPTHYDKASFAGACLVFLVIGSLLWIYQLGIPQPLCDLFLFIGRNTLPLLLFSPIFTILAKFYQPLLLRVEPTGIFFLVVSVVFAIAGSFSITWLMDVTGISKLFFGKKGLI</sequence>
<accession>A0A096AW65</accession>
<feature type="domain" description="Acyltransferase 3" evidence="2">
    <location>
        <begin position="14"/>
        <end position="323"/>
    </location>
</feature>
<evidence type="ECO:0000256" key="1">
    <source>
        <dbReference type="SAM" id="Phobius"/>
    </source>
</evidence>
<feature type="transmembrane region" description="Helical" evidence="1">
    <location>
        <begin position="163"/>
        <end position="182"/>
    </location>
</feature>
<dbReference type="PANTHER" id="PTHR37312">
    <property type="entry name" value="MEMBRANE-BOUND ACYLTRANSFERASE YKRP-RELATED"/>
    <property type="match status" value="1"/>
</dbReference>
<dbReference type="InterPro" id="IPR052734">
    <property type="entry name" value="Nod_factor_acetyltransferase"/>
</dbReference>
<feature type="transmembrane region" description="Helical" evidence="1">
    <location>
        <begin position="20"/>
        <end position="38"/>
    </location>
</feature>
<feature type="transmembrane region" description="Helical" evidence="1">
    <location>
        <begin position="121"/>
        <end position="138"/>
    </location>
</feature>
<dbReference type="EMBL" id="JRNS01000223">
    <property type="protein sequence ID" value="KGF51293.1"/>
    <property type="molecule type" value="Genomic_DNA"/>
</dbReference>
<dbReference type="PANTHER" id="PTHR37312:SF1">
    <property type="entry name" value="MEMBRANE-BOUND ACYLTRANSFERASE YKRP-RELATED"/>
    <property type="match status" value="1"/>
</dbReference>
<feature type="transmembrane region" description="Helical" evidence="1">
    <location>
        <begin position="75"/>
        <end position="95"/>
    </location>
</feature>
<feature type="transmembrane region" description="Helical" evidence="1">
    <location>
        <begin position="44"/>
        <end position="63"/>
    </location>
</feature>
<dbReference type="AlphaFoldDB" id="A0A096AW65"/>
<evidence type="ECO:0000313" key="4">
    <source>
        <dbReference type="Proteomes" id="UP000029578"/>
    </source>
</evidence>
<dbReference type="Proteomes" id="UP000029578">
    <property type="component" value="Unassembled WGS sequence"/>
</dbReference>
<feature type="transmembrane region" description="Helical" evidence="1">
    <location>
        <begin position="276"/>
        <end position="292"/>
    </location>
</feature>
<evidence type="ECO:0000313" key="3">
    <source>
        <dbReference type="EMBL" id="KGF51293.1"/>
    </source>
</evidence>
<dbReference type="InterPro" id="IPR002656">
    <property type="entry name" value="Acyl_transf_3_dom"/>
</dbReference>
<comment type="caution">
    <text evidence="3">The sequence shown here is derived from an EMBL/GenBank/DDBJ whole genome shotgun (WGS) entry which is preliminary data.</text>
</comment>
<dbReference type="GO" id="GO:0016747">
    <property type="term" value="F:acyltransferase activity, transferring groups other than amino-acyl groups"/>
    <property type="evidence" value="ECO:0007669"/>
    <property type="project" value="InterPro"/>
</dbReference>
<organism evidence="3 4">
    <name type="scientific">Prevotella melaninogenica DNF00666</name>
    <dbReference type="NCBI Taxonomy" id="1401073"/>
    <lineage>
        <taxon>Bacteria</taxon>
        <taxon>Pseudomonadati</taxon>
        <taxon>Bacteroidota</taxon>
        <taxon>Bacteroidia</taxon>
        <taxon>Bacteroidales</taxon>
        <taxon>Prevotellaceae</taxon>
        <taxon>Prevotella</taxon>
    </lineage>
</organism>
<dbReference type="Pfam" id="PF01757">
    <property type="entry name" value="Acyl_transf_3"/>
    <property type="match status" value="1"/>
</dbReference>
<reference evidence="3 4" key="1">
    <citation type="submission" date="2014-07" db="EMBL/GenBank/DDBJ databases">
        <authorList>
            <person name="McCorrison J."/>
            <person name="Sanka R."/>
            <person name="Torralba M."/>
            <person name="Gillis M."/>
            <person name="Haft D.H."/>
            <person name="Methe B."/>
            <person name="Sutton G."/>
            <person name="Nelson K.E."/>
        </authorList>
    </citation>
    <scope>NUCLEOTIDE SEQUENCE [LARGE SCALE GENOMIC DNA]</scope>
    <source>
        <strain evidence="3 4">DNF00666</strain>
    </source>
</reference>
<feature type="transmembrane region" description="Helical" evidence="1">
    <location>
        <begin position="237"/>
        <end position="256"/>
    </location>
</feature>
<keyword evidence="1" id="KW-0472">Membrane</keyword>
<keyword evidence="1" id="KW-1133">Transmembrane helix</keyword>
<feature type="transmembrane region" description="Helical" evidence="1">
    <location>
        <begin position="188"/>
        <end position="207"/>
    </location>
</feature>
<evidence type="ECO:0000259" key="2">
    <source>
        <dbReference type="Pfam" id="PF01757"/>
    </source>
</evidence>
<proteinExistence type="predicted"/>
<feature type="transmembrane region" description="Helical" evidence="1">
    <location>
        <begin position="304"/>
        <end position="325"/>
    </location>
</feature>
<keyword evidence="1" id="KW-0812">Transmembrane</keyword>
<protein>
    <submittedName>
        <fullName evidence="3">Membrane protein</fullName>
    </submittedName>
</protein>
<name>A0A096AW65_9BACT</name>